<evidence type="ECO:0000256" key="3">
    <source>
        <dbReference type="ARBA" id="ARBA00022538"/>
    </source>
</evidence>
<evidence type="ECO:0000256" key="6">
    <source>
        <dbReference type="ARBA" id="ARBA00022882"/>
    </source>
</evidence>
<protein>
    <submittedName>
        <fullName evidence="15">Voltage-gated potassium channel</fullName>
    </submittedName>
</protein>
<feature type="domain" description="Ion transport" evidence="14">
    <location>
        <begin position="76"/>
        <end position="340"/>
    </location>
</feature>
<evidence type="ECO:0000259" key="14">
    <source>
        <dbReference type="Pfam" id="PF00520"/>
    </source>
</evidence>
<keyword evidence="11 15" id="KW-0407">Ion channel</keyword>
<evidence type="ECO:0000256" key="2">
    <source>
        <dbReference type="ARBA" id="ARBA00022448"/>
    </source>
</evidence>
<dbReference type="Gene3D" id="1.20.120.350">
    <property type="entry name" value="Voltage-gated potassium channels. Chain C"/>
    <property type="match status" value="1"/>
</dbReference>
<evidence type="ECO:0000256" key="13">
    <source>
        <dbReference type="SAM" id="Phobius"/>
    </source>
</evidence>
<gene>
    <name evidence="15" type="ORF">E3Q22_02362</name>
</gene>
<dbReference type="InterPro" id="IPR005821">
    <property type="entry name" value="Ion_trans_dom"/>
</dbReference>
<evidence type="ECO:0000313" key="16">
    <source>
        <dbReference type="Proteomes" id="UP000310685"/>
    </source>
</evidence>
<dbReference type="GO" id="GO:0001508">
    <property type="term" value="P:action potential"/>
    <property type="evidence" value="ECO:0007669"/>
    <property type="project" value="TreeGrafter"/>
</dbReference>
<evidence type="ECO:0000313" key="15">
    <source>
        <dbReference type="EMBL" id="TIB79675.1"/>
    </source>
</evidence>
<keyword evidence="2" id="KW-0813">Transport</keyword>
<feature type="transmembrane region" description="Helical" evidence="13">
    <location>
        <begin position="315"/>
        <end position="335"/>
    </location>
</feature>
<keyword evidence="7" id="KW-0630">Potassium</keyword>
<feature type="transmembrane region" description="Helical" evidence="13">
    <location>
        <begin position="241"/>
        <end position="262"/>
    </location>
</feature>
<feature type="region of interest" description="Disordered" evidence="12">
    <location>
        <begin position="1"/>
        <end position="50"/>
    </location>
</feature>
<comment type="subcellular location">
    <subcellularLocation>
        <location evidence="1">Membrane</location>
        <topology evidence="1">Multi-pass membrane protein</topology>
    </subcellularLocation>
</comment>
<dbReference type="EMBL" id="SPRC01000022">
    <property type="protein sequence ID" value="TIB79675.1"/>
    <property type="molecule type" value="Genomic_DNA"/>
</dbReference>
<keyword evidence="8 13" id="KW-1133">Transmembrane helix</keyword>
<dbReference type="PANTHER" id="PTHR11537">
    <property type="entry name" value="VOLTAGE-GATED POTASSIUM CHANNEL"/>
    <property type="match status" value="1"/>
</dbReference>
<dbReference type="PANTHER" id="PTHR11537:SF254">
    <property type="entry name" value="POTASSIUM VOLTAGE-GATED CHANNEL PROTEIN SHAB"/>
    <property type="match status" value="1"/>
</dbReference>
<keyword evidence="10 13" id="KW-0472">Membrane</keyword>
<dbReference type="Pfam" id="PF00520">
    <property type="entry name" value="Ion_trans"/>
    <property type="match status" value="1"/>
</dbReference>
<evidence type="ECO:0000256" key="5">
    <source>
        <dbReference type="ARBA" id="ARBA00022826"/>
    </source>
</evidence>
<dbReference type="Gene3D" id="1.10.287.70">
    <property type="match status" value="1"/>
</dbReference>
<dbReference type="GO" id="GO:0005249">
    <property type="term" value="F:voltage-gated potassium channel activity"/>
    <property type="evidence" value="ECO:0007669"/>
    <property type="project" value="InterPro"/>
</dbReference>
<evidence type="ECO:0000256" key="10">
    <source>
        <dbReference type="ARBA" id="ARBA00023136"/>
    </source>
</evidence>
<proteinExistence type="predicted"/>
<accession>A0A4T0M9Q1</accession>
<keyword evidence="6" id="KW-0851">Voltage-gated channel</keyword>
<keyword evidence="3" id="KW-0633">Potassium transport</keyword>
<organism evidence="15 16">
    <name type="scientific">Wallemia mellicola</name>
    <dbReference type="NCBI Taxonomy" id="1708541"/>
    <lineage>
        <taxon>Eukaryota</taxon>
        <taxon>Fungi</taxon>
        <taxon>Dikarya</taxon>
        <taxon>Basidiomycota</taxon>
        <taxon>Wallemiomycotina</taxon>
        <taxon>Wallemiomycetes</taxon>
        <taxon>Wallemiales</taxon>
        <taxon>Wallemiaceae</taxon>
        <taxon>Wallemia</taxon>
    </lineage>
</organism>
<name>A0A4T0M9Q1_9BASI</name>
<dbReference type="InterPro" id="IPR027359">
    <property type="entry name" value="Volt_channel_dom_sf"/>
</dbReference>
<dbReference type="GO" id="GO:0008076">
    <property type="term" value="C:voltage-gated potassium channel complex"/>
    <property type="evidence" value="ECO:0007669"/>
    <property type="project" value="InterPro"/>
</dbReference>
<evidence type="ECO:0000256" key="8">
    <source>
        <dbReference type="ARBA" id="ARBA00022989"/>
    </source>
</evidence>
<evidence type="ECO:0000256" key="1">
    <source>
        <dbReference type="ARBA" id="ARBA00004141"/>
    </source>
</evidence>
<evidence type="ECO:0000256" key="11">
    <source>
        <dbReference type="ARBA" id="ARBA00023303"/>
    </source>
</evidence>
<evidence type="ECO:0000256" key="9">
    <source>
        <dbReference type="ARBA" id="ARBA00023065"/>
    </source>
</evidence>
<dbReference type="SUPFAM" id="SSF81324">
    <property type="entry name" value="Voltage-gated potassium channels"/>
    <property type="match status" value="1"/>
</dbReference>
<evidence type="ECO:0000256" key="12">
    <source>
        <dbReference type="SAM" id="MobiDB-lite"/>
    </source>
</evidence>
<comment type="caution">
    <text evidence="15">The sequence shown here is derived from an EMBL/GenBank/DDBJ whole genome shotgun (WGS) entry which is preliminary data.</text>
</comment>
<feature type="transmembrane region" description="Helical" evidence="13">
    <location>
        <begin position="282"/>
        <end position="303"/>
    </location>
</feature>
<keyword evidence="5" id="KW-0631">Potassium channel</keyword>
<evidence type="ECO:0000256" key="7">
    <source>
        <dbReference type="ARBA" id="ARBA00022958"/>
    </source>
</evidence>
<dbReference type="Proteomes" id="UP000310685">
    <property type="component" value="Unassembled WGS sequence"/>
</dbReference>
<feature type="transmembrane region" description="Helical" evidence="13">
    <location>
        <begin position="73"/>
        <end position="94"/>
    </location>
</feature>
<keyword evidence="9" id="KW-0406">Ion transport</keyword>
<dbReference type="InterPro" id="IPR028325">
    <property type="entry name" value="VG_K_chnl"/>
</dbReference>
<feature type="transmembrane region" description="Helical" evidence="13">
    <location>
        <begin position="106"/>
        <end position="125"/>
    </location>
</feature>
<dbReference type="AlphaFoldDB" id="A0A4T0M9Q1"/>
<sequence>MTSNKGKRREHLDDEQLLGHEMQQLNNENDEGEQVSDWSTFWGESDPAESNEIRKPWKKNLYQLLQEPNSSQGAFTIHICITLLIVIAAVLTILETIPSFRATDSRIWFGLETAIVAMFTIEYCARVAAHSDSWTMLWRWSKSFFALIDLASILPYYIEVSLHTDTVCLYYRRPNFSLTRDRQTSSISLYYVHSDFLEYLERLDVGLLSLWLPSSLFADSSKLLLTIEVMVLSFKRSADALFALSFLVCTLVALFATFLYFLERGSWDASLETFITSDGEPSSFDSIPAAAWFVLVTISTVGYGEVTPTTTIGRLITLPLLIFGLLLIALPSFVLGRNFSIVWDTVTSHQNVEATPRRRNYVTVPSSGFDVPSEPEPIFDAHNPYGSPTYATARPRVGIQQNSQLESIPEASTSSAQYNVVDEIKSLRLAIDQQSRDMRILMEALSQRPT</sequence>
<evidence type="ECO:0000256" key="4">
    <source>
        <dbReference type="ARBA" id="ARBA00022692"/>
    </source>
</evidence>
<dbReference type="PRINTS" id="PR00169">
    <property type="entry name" value="KCHANNEL"/>
</dbReference>
<keyword evidence="4 13" id="KW-0812">Transmembrane</keyword>
<reference evidence="15 16" key="1">
    <citation type="submission" date="2019-03" db="EMBL/GenBank/DDBJ databases">
        <title>Sequencing 25 genomes of Wallemia mellicola.</title>
        <authorList>
            <person name="Gostincar C."/>
        </authorList>
    </citation>
    <scope>NUCLEOTIDE SEQUENCE [LARGE SCALE GENOMIC DNA]</scope>
    <source>
        <strain evidence="15 16">EXF-6152</strain>
    </source>
</reference>